<sequence length="111" mass="12374">MQSSGPHLIKAFESLTNFAKIGYVAFKWRLSMATMNVSLPGPMKDWVEAQARTGRYSNASDYVRDLIRRDQTRNDKIAAMQSFVEAGLQSGVGIRSKDELFAEAMARASKP</sequence>
<gene>
    <name evidence="3" type="ORF">GR206_16190</name>
</gene>
<organism evidence="3 4">
    <name type="scientific">Rhizobium laguerreae</name>
    <dbReference type="NCBI Taxonomy" id="1076926"/>
    <lineage>
        <taxon>Bacteria</taxon>
        <taxon>Pseudomonadati</taxon>
        <taxon>Pseudomonadota</taxon>
        <taxon>Alphaproteobacteria</taxon>
        <taxon>Hyphomicrobiales</taxon>
        <taxon>Rhizobiaceae</taxon>
        <taxon>Rhizobium/Agrobacterium group</taxon>
        <taxon>Rhizobium</taxon>
    </lineage>
</organism>
<dbReference type="AlphaFoldDB" id="A0A6N9ZHF3"/>
<dbReference type="PANTHER" id="PTHR36582:SF2">
    <property type="entry name" value="ANTITOXIN PARD"/>
    <property type="match status" value="1"/>
</dbReference>
<dbReference type="CDD" id="cd22231">
    <property type="entry name" value="RHH_NikR_HicB-like"/>
    <property type="match status" value="1"/>
</dbReference>
<evidence type="ECO:0000313" key="3">
    <source>
        <dbReference type="EMBL" id="NEH92559.1"/>
    </source>
</evidence>
<dbReference type="InterPro" id="IPR010985">
    <property type="entry name" value="Ribbon_hlx_hlx"/>
</dbReference>
<evidence type="ECO:0000256" key="2">
    <source>
        <dbReference type="ARBA" id="ARBA00022649"/>
    </source>
</evidence>
<reference evidence="3 4" key="1">
    <citation type="submission" date="2019-12" db="EMBL/GenBank/DDBJ databases">
        <title>Rhizobium genotypes associated with high levels of biological nitrogen fixation by grain legumes in a temperate-maritime cropping system.</title>
        <authorList>
            <person name="Maluk M."/>
            <person name="Francesc Ferrando Molina F."/>
            <person name="Lopez Del Egido L."/>
            <person name="Lafos M."/>
            <person name="Langarica-Fuentes A."/>
            <person name="Gebre Yohannes G."/>
            <person name="Young M.W."/>
            <person name="Martin P."/>
            <person name="Gantlett R."/>
            <person name="Kenicer G."/>
            <person name="Hawes C."/>
            <person name="Begg G.S."/>
            <person name="Quilliam R.S."/>
            <person name="Squire G.R."/>
            <person name="Poole P.S."/>
            <person name="Young P.W."/>
            <person name="Iannetta P.M."/>
            <person name="James E.K."/>
        </authorList>
    </citation>
    <scope>NUCLEOTIDE SEQUENCE [LARGE SCALE GENOMIC DNA]</scope>
    <source>
        <strain evidence="3 4">JHI2449</strain>
    </source>
</reference>
<dbReference type="InterPro" id="IPR038296">
    <property type="entry name" value="ParD_sf"/>
</dbReference>
<dbReference type="SUPFAM" id="SSF47598">
    <property type="entry name" value="Ribbon-helix-helix"/>
    <property type="match status" value="1"/>
</dbReference>
<dbReference type="GO" id="GO:0006355">
    <property type="term" value="P:regulation of DNA-templated transcription"/>
    <property type="evidence" value="ECO:0007669"/>
    <property type="project" value="InterPro"/>
</dbReference>
<protein>
    <submittedName>
        <fullName evidence="3">Type II toxin-antitoxin system ParD family antitoxin</fullName>
    </submittedName>
</protein>
<dbReference type="InterPro" id="IPR022789">
    <property type="entry name" value="ParD"/>
</dbReference>
<comment type="similarity">
    <text evidence="1">Belongs to the ParD antitoxin family.</text>
</comment>
<dbReference type="Gene3D" id="6.10.10.120">
    <property type="entry name" value="Antitoxin ParD1-like"/>
    <property type="match status" value="1"/>
</dbReference>
<dbReference type="Proteomes" id="UP000468864">
    <property type="component" value="Unassembled WGS sequence"/>
</dbReference>
<dbReference type="EMBL" id="WUEP01000011">
    <property type="protein sequence ID" value="NEH92559.1"/>
    <property type="molecule type" value="Genomic_DNA"/>
</dbReference>
<name>A0A6N9ZHF3_9HYPH</name>
<keyword evidence="2" id="KW-1277">Toxin-antitoxin system</keyword>
<dbReference type="PANTHER" id="PTHR36582">
    <property type="entry name" value="ANTITOXIN PARD"/>
    <property type="match status" value="1"/>
</dbReference>
<comment type="caution">
    <text evidence="3">The sequence shown here is derived from an EMBL/GenBank/DDBJ whole genome shotgun (WGS) entry which is preliminary data.</text>
</comment>
<dbReference type="Pfam" id="PF03693">
    <property type="entry name" value="ParD_antitoxin"/>
    <property type="match status" value="1"/>
</dbReference>
<dbReference type="NCBIfam" id="TIGR02606">
    <property type="entry name" value="antidote_CC2985"/>
    <property type="match status" value="1"/>
</dbReference>
<evidence type="ECO:0000313" key="4">
    <source>
        <dbReference type="Proteomes" id="UP000468864"/>
    </source>
</evidence>
<accession>A0A6N9ZHF3</accession>
<proteinExistence type="inferred from homology"/>
<evidence type="ECO:0000256" key="1">
    <source>
        <dbReference type="ARBA" id="ARBA00008580"/>
    </source>
</evidence>